<dbReference type="AlphaFoldDB" id="A0A090U1S8"/>
<proteinExistence type="predicted"/>
<comment type="caution">
    <text evidence="1">The sequence shown here is derived from an EMBL/GenBank/DDBJ whole genome shotgun (WGS) entry which is preliminary data.</text>
</comment>
<name>A0A090U1S8_9VIBR</name>
<dbReference type="Proteomes" id="UP000029224">
    <property type="component" value="Unassembled WGS sequence"/>
</dbReference>
<dbReference type="EMBL" id="BBMT01000013">
    <property type="protein sequence ID" value="GAL36947.1"/>
    <property type="molecule type" value="Genomic_DNA"/>
</dbReference>
<reference evidence="1 2" key="2">
    <citation type="submission" date="2014-09" db="EMBL/GenBank/DDBJ databases">
        <authorList>
            <consortium name="NBRP consortium"/>
            <person name="Sawabe T."/>
            <person name="Meirelles P."/>
            <person name="Nakanishi M."/>
            <person name="Sayaka M."/>
            <person name="Hattori M."/>
            <person name="Ohkuma M."/>
        </authorList>
    </citation>
    <scope>NUCLEOTIDE SEQUENCE [LARGE SCALE GENOMIC DNA]</scope>
    <source>
        <strain evidence="1 2">JCM 19240</strain>
    </source>
</reference>
<evidence type="ECO:0000313" key="2">
    <source>
        <dbReference type="Proteomes" id="UP000029224"/>
    </source>
</evidence>
<organism evidence="1 2">
    <name type="scientific">Vibrio maritimus</name>
    <dbReference type="NCBI Taxonomy" id="990268"/>
    <lineage>
        <taxon>Bacteria</taxon>
        <taxon>Pseudomonadati</taxon>
        <taxon>Pseudomonadota</taxon>
        <taxon>Gammaproteobacteria</taxon>
        <taxon>Vibrionales</taxon>
        <taxon>Vibrionaceae</taxon>
        <taxon>Vibrio</taxon>
    </lineage>
</organism>
<reference evidence="1 2" key="1">
    <citation type="submission" date="2014-09" db="EMBL/GenBank/DDBJ databases">
        <title>Vibrio maritimus JCM 19240. (C210) whole genome shotgun sequence.</title>
        <authorList>
            <person name="Sawabe T."/>
            <person name="Meirelles P."/>
            <person name="Nakanishi M."/>
            <person name="Sayaka M."/>
            <person name="Hattori M."/>
            <person name="Ohkuma M."/>
        </authorList>
    </citation>
    <scope>NUCLEOTIDE SEQUENCE [LARGE SCALE GENOMIC DNA]</scope>
    <source>
        <strain evidence="1 2">JCM 19240</strain>
    </source>
</reference>
<sequence length="41" mass="4856">MLPSLTSNTNALIDLDHFKKKCERKLQQLFELAHFINNLRN</sequence>
<accession>A0A090U1S8</accession>
<gene>
    <name evidence="1" type="ORF">JCM19240_3913</name>
</gene>
<evidence type="ECO:0000313" key="1">
    <source>
        <dbReference type="EMBL" id="GAL36947.1"/>
    </source>
</evidence>
<protein>
    <submittedName>
        <fullName evidence="1">Uncharacterized protein</fullName>
    </submittedName>
</protein>
<keyword evidence="2" id="KW-1185">Reference proteome</keyword>